<dbReference type="OrthoDB" id="419537at2759"/>
<dbReference type="InterPro" id="IPR019807">
    <property type="entry name" value="Hexokinase_BS"/>
</dbReference>
<dbReference type="CDD" id="cd24018">
    <property type="entry name" value="ASKHA_NBD_HK_fungi"/>
    <property type="match status" value="1"/>
</dbReference>
<evidence type="ECO:0000256" key="7">
    <source>
        <dbReference type="ARBA" id="ARBA00023152"/>
    </source>
</evidence>
<dbReference type="PROSITE" id="PS00378">
    <property type="entry name" value="HEXOKINASE_1"/>
    <property type="match status" value="1"/>
</dbReference>
<accession>A0A9P6R5C6</accession>
<evidence type="ECO:0000313" key="12">
    <source>
        <dbReference type="Proteomes" id="UP000738325"/>
    </source>
</evidence>
<dbReference type="GO" id="GO:0001678">
    <property type="term" value="P:intracellular glucose homeostasis"/>
    <property type="evidence" value="ECO:0007669"/>
    <property type="project" value="InterPro"/>
</dbReference>
<dbReference type="PRINTS" id="PR00475">
    <property type="entry name" value="HEXOKINASE"/>
</dbReference>
<evidence type="ECO:0000256" key="4">
    <source>
        <dbReference type="ARBA" id="ARBA00022741"/>
    </source>
</evidence>
<evidence type="ECO:0000256" key="8">
    <source>
        <dbReference type="RuleBase" id="RU362007"/>
    </source>
</evidence>
<feature type="domain" description="Hexokinase C-terminal" evidence="10">
    <location>
        <begin position="230"/>
        <end position="492"/>
    </location>
</feature>
<evidence type="ECO:0000259" key="9">
    <source>
        <dbReference type="Pfam" id="PF00349"/>
    </source>
</evidence>
<dbReference type="PANTHER" id="PTHR19443:SF30">
    <property type="entry name" value="GLUCOKINASE-1-RELATED"/>
    <property type="match status" value="1"/>
</dbReference>
<dbReference type="InterPro" id="IPR022672">
    <property type="entry name" value="Hexokinase_N"/>
</dbReference>
<dbReference type="AlphaFoldDB" id="A0A9P6R5C6"/>
<comment type="similarity">
    <text evidence="2 8">Belongs to the hexokinase family.</text>
</comment>
<dbReference type="GO" id="GO:0005739">
    <property type="term" value="C:mitochondrion"/>
    <property type="evidence" value="ECO:0007669"/>
    <property type="project" value="TreeGrafter"/>
</dbReference>
<dbReference type="Proteomes" id="UP000738325">
    <property type="component" value="Unassembled WGS sequence"/>
</dbReference>
<keyword evidence="12" id="KW-1185">Reference proteome</keyword>
<protein>
    <recommendedName>
        <fullName evidence="8">Phosphotransferase</fullName>
        <ecNumber evidence="8">2.7.1.-</ecNumber>
    </recommendedName>
</protein>
<dbReference type="GO" id="GO:0005524">
    <property type="term" value="F:ATP binding"/>
    <property type="evidence" value="ECO:0007669"/>
    <property type="project" value="UniProtKB-UniRule"/>
</dbReference>
<evidence type="ECO:0000259" key="10">
    <source>
        <dbReference type="Pfam" id="PF03727"/>
    </source>
</evidence>
<evidence type="ECO:0000256" key="1">
    <source>
        <dbReference type="ARBA" id="ARBA00004888"/>
    </source>
</evidence>
<evidence type="ECO:0000313" key="11">
    <source>
        <dbReference type="EMBL" id="KAG0313056.1"/>
    </source>
</evidence>
<dbReference type="Gene3D" id="3.30.420.40">
    <property type="match status" value="1"/>
</dbReference>
<dbReference type="InterPro" id="IPR043129">
    <property type="entry name" value="ATPase_NBD"/>
</dbReference>
<dbReference type="EMBL" id="JAAAIP010000749">
    <property type="protein sequence ID" value="KAG0313056.1"/>
    <property type="molecule type" value="Genomic_DNA"/>
</dbReference>
<keyword evidence="4 8" id="KW-0547">Nucleotide-binding</keyword>
<dbReference type="Gene3D" id="3.40.367.20">
    <property type="match status" value="1"/>
</dbReference>
<gene>
    <name evidence="11" type="primary">GLK1_4</name>
    <name evidence="11" type="ORF">BGZ99_009103</name>
</gene>
<dbReference type="GO" id="GO:0006006">
    <property type="term" value="P:glucose metabolic process"/>
    <property type="evidence" value="ECO:0007669"/>
    <property type="project" value="TreeGrafter"/>
</dbReference>
<feature type="domain" description="Hexokinase N-terminal" evidence="9">
    <location>
        <begin position="22"/>
        <end position="223"/>
    </location>
</feature>
<organism evidence="11 12">
    <name type="scientific">Dissophora globulifera</name>
    <dbReference type="NCBI Taxonomy" id="979702"/>
    <lineage>
        <taxon>Eukaryota</taxon>
        <taxon>Fungi</taxon>
        <taxon>Fungi incertae sedis</taxon>
        <taxon>Mucoromycota</taxon>
        <taxon>Mortierellomycotina</taxon>
        <taxon>Mortierellomycetes</taxon>
        <taxon>Mortierellales</taxon>
        <taxon>Mortierellaceae</taxon>
        <taxon>Dissophora</taxon>
    </lineage>
</organism>
<evidence type="ECO:0000256" key="2">
    <source>
        <dbReference type="ARBA" id="ARBA00009225"/>
    </source>
</evidence>
<name>A0A9P6R5C6_9FUNG</name>
<evidence type="ECO:0000256" key="5">
    <source>
        <dbReference type="ARBA" id="ARBA00022777"/>
    </source>
</evidence>
<comment type="pathway">
    <text evidence="1">Carbohydrate degradation; glycolysis; D-glyceraldehyde 3-phosphate and glycerone phosphate from D-glucose: step 1/4.</text>
</comment>
<dbReference type="InterPro" id="IPR022673">
    <property type="entry name" value="Hexokinase_C"/>
</dbReference>
<keyword evidence="7 8" id="KW-0324">Glycolysis</keyword>
<dbReference type="Pfam" id="PF03727">
    <property type="entry name" value="Hexokinase_2"/>
    <property type="match status" value="1"/>
</dbReference>
<dbReference type="SUPFAM" id="SSF53067">
    <property type="entry name" value="Actin-like ATPase domain"/>
    <property type="match status" value="2"/>
</dbReference>
<dbReference type="GO" id="GO:0005536">
    <property type="term" value="F:D-glucose binding"/>
    <property type="evidence" value="ECO:0007669"/>
    <property type="project" value="InterPro"/>
</dbReference>
<sequence length="502" mass="55276">MDSSSLLPKSNAKWTERQRRLLTEIANDFTVSTEKLETLTQQFVHQMRLGLSTHDPQELAMIPTFVTGRPDGHERGSYLALDLGGTNLRVCLITLKGNHQLETHQKAYTVSDYLQQADVAELMDFIAASIKEFIYSEHISSKIVEHPSGSDTLELGFTFSFPVSQTAIDAGTLLRWTKGFDCPGAVGNDIVMLLQLALDRNDVNVHVAALINDTVGTALAHSYSHSNTFVGAIFGTGTNGAYLEDTRNIKTMTLDSNDMFINTEWGNFDKGKNCLPVTIFDNKLDRESINPSFQIFEKMISGMYLGEITRNVLLHLIDHRALFDGASSTQLNMHSAFEAKFMSVIEADDSESLNRTARVLERYLDIHLSTQTDREIVKLVCQLVGTRAARLSAMATAALIRQGLEAGSLRNQGYPLKTSLHSEESVDQNGNGDASRPPLHVAIDGSVFEHYPHFEERMYDALVEVLGKHAKDVVKLGIARDGSGVGAALAALIATKSVTNSR</sequence>
<dbReference type="Pfam" id="PF00349">
    <property type="entry name" value="Hexokinase_1"/>
    <property type="match status" value="1"/>
</dbReference>
<dbReference type="PROSITE" id="PS51748">
    <property type="entry name" value="HEXOKINASE_2"/>
    <property type="match status" value="1"/>
</dbReference>
<dbReference type="GO" id="GO:0006096">
    <property type="term" value="P:glycolytic process"/>
    <property type="evidence" value="ECO:0007669"/>
    <property type="project" value="UniProtKB-KW"/>
</dbReference>
<dbReference type="InterPro" id="IPR001312">
    <property type="entry name" value="Hexokinase"/>
</dbReference>
<dbReference type="FunFam" id="3.30.420.40:FF:000034">
    <property type="entry name" value="Phosphotransferase"/>
    <property type="match status" value="1"/>
</dbReference>
<evidence type="ECO:0000256" key="6">
    <source>
        <dbReference type="ARBA" id="ARBA00022840"/>
    </source>
</evidence>
<evidence type="ECO:0000256" key="3">
    <source>
        <dbReference type="ARBA" id="ARBA00022679"/>
    </source>
</evidence>
<proteinExistence type="inferred from homology"/>
<dbReference type="EC" id="2.7.1.-" evidence="8"/>
<comment type="caution">
    <text evidence="11">The sequence shown here is derived from an EMBL/GenBank/DDBJ whole genome shotgun (WGS) entry which is preliminary data.</text>
</comment>
<dbReference type="GO" id="GO:0004340">
    <property type="term" value="F:glucokinase activity"/>
    <property type="evidence" value="ECO:0007669"/>
    <property type="project" value="TreeGrafter"/>
</dbReference>
<reference evidence="11" key="1">
    <citation type="journal article" date="2020" name="Fungal Divers.">
        <title>Resolving the Mortierellaceae phylogeny through synthesis of multi-gene phylogenetics and phylogenomics.</title>
        <authorList>
            <person name="Vandepol N."/>
            <person name="Liber J."/>
            <person name="Desiro A."/>
            <person name="Na H."/>
            <person name="Kennedy M."/>
            <person name="Barry K."/>
            <person name="Grigoriev I.V."/>
            <person name="Miller A.N."/>
            <person name="O'Donnell K."/>
            <person name="Stajich J.E."/>
            <person name="Bonito G."/>
        </authorList>
    </citation>
    <scope>NUCLEOTIDE SEQUENCE</scope>
    <source>
        <strain evidence="11">REB-010B</strain>
    </source>
</reference>
<dbReference type="GO" id="GO:0005829">
    <property type="term" value="C:cytosol"/>
    <property type="evidence" value="ECO:0007669"/>
    <property type="project" value="TreeGrafter"/>
</dbReference>
<dbReference type="GO" id="GO:0008865">
    <property type="term" value="F:fructokinase activity"/>
    <property type="evidence" value="ECO:0007669"/>
    <property type="project" value="TreeGrafter"/>
</dbReference>
<keyword evidence="5 8" id="KW-0418">Kinase</keyword>
<dbReference type="PANTHER" id="PTHR19443">
    <property type="entry name" value="HEXOKINASE"/>
    <property type="match status" value="1"/>
</dbReference>
<keyword evidence="3 8" id="KW-0808">Transferase</keyword>
<keyword evidence="6 8" id="KW-0067">ATP-binding</keyword>